<sequence length="76" mass="8589">MDEEYELQEISMMSDDAPSSITIATEEDSIEVIGVEESDEEQQSVEFNSRKLFFDIELTNYIGSHLAKPIDEEIGA</sequence>
<proteinExistence type="predicted"/>
<dbReference type="AlphaFoldDB" id="A0A2A6CUE3"/>
<reference evidence="2" key="1">
    <citation type="journal article" date="2008" name="Nat. Genet.">
        <title>The Pristionchus pacificus genome provides a unique perspective on nematode lifestyle and parasitism.</title>
        <authorList>
            <person name="Dieterich C."/>
            <person name="Clifton S.W."/>
            <person name="Schuster L.N."/>
            <person name="Chinwalla A."/>
            <person name="Delehaunty K."/>
            <person name="Dinkelacker I."/>
            <person name="Fulton L."/>
            <person name="Fulton R."/>
            <person name="Godfrey J."/>
            <person name="Minx P."/>
            <person name="Mitreva M."/>
            <person name="Roeseler W."/>
            <person name="Tian H."/>
            <person name="Witte H."/>
            <person name="Yang S.P."/>
            <person name="Wilson R.K."/>
            <person name="Sommer R.J."/>
        </authorList>
    </citation>
    <scope>NUCLEOTIDE SEQUENCE [LARGE SCALE GENOMIC DNA]</scope>
    <source>
        <strain evidence="2">PS312</strain>
    </source>
</reference>
<organism evidence="1 2">
    <name type="scientific">Pristionchus pacificus</name>
    <name type="common">Parasitic nematode worm</name>
    <dbReference type="NCBI Taxonomy" id="54126"/>
    <lineage>
        <taxon>Eukaryota</taxon>
        <taxon>Metazoa</taxon>
        <taxon>Ecdysozoa</taxon>
        <taxon>Nematoda</taxon>
        <taxon>Chromadorea</taxon>
        <taxon>Rhabditida</taxon>
        <taxon>Rhabditina</taxon>
        <taxon>Diplogasteromorpha</taxon>
        <taxon>Diplogasteroidea</taxon>
        <taxon>Neodiplogasteridae</taxon>
        <taxon>Pristionchus</taxon>
    </lineage>
</organism>
<evidence type="ECO:0000313" key="1">
    <source>
        <dbReference type="EnsemblMetazoa" id="PPA46218.1"/>
    </source>
</evidence>
<accession>A0A2A6CUE3</accession>
<dbReference type="Proteomes" id="UP000005239">
    <property type="component" value="Unassembled WGS sequence"/>
</dbReference>
<name>A0A2A6CUE3_PRIPA</name>
<gene>
    <name evidence="1" type="primary">WBGene00284587</name>
</gene>
<keyword evidence="2" id="KW-1185">Reference proteome</keyword>
<protein>
    <submittedName>
        <fullName evidence="1">Uncharacterized protein</fullName>
    </submittedName>
</protein>
<evidence type="ECO:0000313" key="2">
    <source>
        <dbReference type="Proteomes" id="UP000005239"/>
    </source>
</evidence>
<accession>A0A8R1V6Y4</accession>
<dbReference type="EnsemblMetazoa" id="PPA46218.1">
    <property type="protein sequence ID" value="PPA46218.1"/>
    <property type="gene ID" value="WBGene00284587"/>
</dbReference>
<reference evidence="1" key="2">
    <citation type="submission" date="2022-06" db="UniProtKB">
        <authorList>
            <consortium name="EnsemblMetazoa"/>
        </authorList>
    </citation>
    <scope>IDENTIFICATION</scope>
    <source>
        <strain evidence="1">PS312</strain>
    </source>
</reference>